<feature type="compositionally biased region" description="Pro residues" evidence="1">
    <location>
        <begin position="16"/>
        <end position="34"/>
    </location>
</feature>
<evidence type="ECO:0000256" key="1">
    <source>
        <dbReference type="SAM" id="MobiDB-lite"/>
    </source>
</evidence>
<dbReference type="EMBL" id="AWGJ01000006">
    <property type="protein sequence ID" value="ODN78442.1"/>
    <property type="molecule type" value="Genomic_DNA"/>
</dbReference>
<proteinExistence type="predicted"/>
<dbReference type="RefSeq" id="XP_018993486.1">
    <property type="nucleotide sequence ID" value="XM_019138050.1"/>
</dbReference>
<accession>A0A1E3HQ45</accession>
<dbReference type="EMBL" id="AWGJ01000006">
    <property type="protein sequence ID" value="ODN78440.1"/>
    <property type="molecule type" value="Genomic_DNA"/>
</dbReference>
<organism evidence="2 3">
    <name type="scientific">Cryptococcus amylolentus CBS 6039</name>
    <dbReference type="NCBI Taxonomy" id="1295533"/>
    <lineage>
        <taxon>Eukaryota</taxon>
        <taxon>Fungi</taxon>
        <taxon>Dikarya</taxon>
        <taxon>Basidiomycota</taxon>
        <taxon>Agaricomycotina</taxon>
        <taxon>Tremellomycetes</taxon>
        <taxon>Tremellales</taxon>
        <taxon>Cryptococcaceae</taxon>
        <taxon>Cryptococcus</taxon>
    </lineage>
</organism>
<gene>
    <name evidence="2" type="ORF">L202_04078</name>
</gene>
<dbReference type="AlphaFoldDB" id="A0A1E3HQ45"/>
<name>A0A1E3HQ45_9TREE</name>
<dbReference type="RefSeq" id="XP_018993487.1">
    <property type="nucleotide sequence ID" value="XM_019138051.1"/>
</dbReference>
<dbReference type="GeneID" id="30155387"/>
<evidence type="ECO:0000313" key="3">
    <source>
        <dbReference type="Proteomes" id="UP000094065"/>
    </source>
</evidence>
<protein>
    <submittedName>
        <fullName evidence="2">Uncharacterized protein</fullName>
    </submittedName>
</protein>
<reference evidence="2 3" key="1">
    <citation type="submission" date="2016-06" db="EMBL/GenBank/DDBJ databases">
        <title>Evolution of pathogenesis and genome organization in the Tremellales.</title>
        <authorList>
            <person name="Cuomo C."/>
            <person name="Litvintseva A."/>
            <person name="Heitman J."/>
            <person name="Chen Y."/>
            <person name="Sun S."/>
            <person name="Springer D."/>
            <person name="Dromer F."/>
            <person name="Young S."/>
            <person name="Zeng Q."/>
            <person name="Chapman S."/>
            <person name="Gujja S."/>
            <person name="Saif S."/>
            <person name="Birren B."/>
        </authorList>
    </citation>
    <scope>NUCLEOTIDE SEQUENCE [LARGE SCALE GENOMIC DNA]</scope>
    <source>
        <strain evidence="2 3">CBS 6039</strain>
    </source>
</reference>
<evidence type="ECO:0000313" key="2">
    <source>
        <dbReference type="EMBL" id="ODN78442.1"/>
    </source>
</evidence>
<dbReference type="RefSeq" id="XP_018993488.1">
    <property type="nucleotide sequence ID" value="XM_019138052.1"/>
</dbReference>
<sequence>MEWNSHWAHGREREPPFPLSPPYLSPHSPSPGPLHPTLVKRSSTYPSPSSTLHHRPLRSSSQVIPHPQSSSHDHPTQSVLEPSAAVLWSGPYVEGCEGRDQREIRGRARFFYSVFLRRLVCGWQR</sequence>
<dbReference type="EMBL" id="AWGJ01000006">
    <property type="protein sequence ID" value="ODN78441.1"/>
    <property type="molecule type" value="Genomic_DNA"/>
</dbReference>
<comment type="caution">
    <text evidence="2">The sequence shown here is derived from an EMBL/GenBank/DDBJ whole genome shotgun (WGS) entry which is preliminary data.</text>
</comment>
<feature type="region of interest" description="Disordered" evidence="1">
    <location>
        <begin position="1"/>
        <end position="79"/>
    </location>
</feature>
<keyword evidence="3" id="KW-1185">Reference proteome</keyword>
<feature type="compositionally biased region" description="Polar residues" evidence="1">
    <location>
        <begin position="58"/>
        <end position="79"/>
    </location>
</feature>
<dbReference type="Proteomes" id="UP000094065">
    <property type="component" value="Unassembled WGS sequence"/>
</dbReference>
<feature type="compositionally biased region" description="Polar residues" evidence="1">
    <location>
        <begin position="40"/>
        <end position="51"/>
    </location>
</feature>